<feature type="transmembrane region" description="Helical" evidence="7">
    <location>
        <begin position="188"/>
        <end position="205"/>
    </location>
</feature>
<comment type="subcellular location">
    <subcellularLocation>
        <location evidence="7">Cell membrane</location>
        <topology evidence="7">Multi-pass membrane protein</topology>
    </subcellularLocation>
</comment>
<reference evidence="8 9" key="1">
    <citation type="submission" date="2018-04" db="EMBL/GenBank/DDBJ databases">
        <title>Sphingobacterium sp. M46 Genome.</title>
        <authorList>
            <person name="Cheng J."/>
            <person name="Li Y."/>
        </authorList>
    </citation>
    <scope>NUCLEOTIDE SEQUENCE [LARGE SCALE GENOMIC DNA]</scope>
    <source>
        <strain evidence="8 9">M46</strain>
    </source>
</reference>
<evidence type="ECO:0000256" key="1">
    <source>
        <dbReference type="ARBA" id="ARBA00007150"/>
    </source>
</evidence>
<feature type="transmembrane region" description="Helical" evidence="7">
    <location>
        <begin position="59"/>
        <end position="81"/>
    </location>
</feature>
<comment type="function">
    <text evidence="7">Catalyzes the transfer of the diacylglyceryl group from phosphatidylglycerol to the sulfhydryl group of the N-terminal cysteine of a prolipoprotein, the first step in the formation of mature lipoproteins.</text>
</comment>
<accession>A0A363NY10</accession>
<dbReference type="PROSITE" id="PS01311">
    <property type="entry name" value="LGT"/>
    <property type="match status" value="1"/>
</dbReference>
<evidence type="ECO:0000256" key="6">
    <source>
        <dbReference type="ARBA" id="ARBA00023136"/>
    </source>
</evidence>
<keyword evidence="9" id="KW-1185">Reference proteome</keyword>
<comment type="catalytic activity">
    <reaction evidence="7">
        <text>L-cysteinyl-[prolipoprotein] + a 1,2-diacyl-sn-glycero-3-phospho-(1'-sn-glycerol) = an S-1,2-diacyl-sn-glyceryl-L-cysteinyl-[prolipoprotein] + sn-glycerol 1-phosphate + H(+)</text>
        <dbReference type="Rhea" id="RHEA:56712"/>
        <dbReference type="Rhea" id="RHEA-COMP:14679"/>
        <dbReference type="Rhea" id="RHEA-COMP:14680"/>
        <dbReference type="ChEBI" id="CHEBI:15378"/>
        <dbReference type="ChEBI" id="CHEBI:29950"/>
        <dbReference type="ChEBI" id="CHEBI:57685"/>
        <dbReference type="ChEBI" id="CHEBI:64716"/>
        <dbReference type="ChEBI" id="CHEBI:140658"/>
        <dbReference type="EC" id="2.5.1.145"/>
    </reaction>
</comment>
<keyword evidence="3 7" id="KW-0808">Transferase</keyword>
<dbReference type="Proteomes" id="UP000250831">
    <property type="component" value="Unassembled WGS sequence"/>
</dbReference>
<dbReference type="GO" id="GO:0042158">
    <property type="term" value="P:lipoprotein biosynthetic process"/>
    <property type="evidence" value="ECO:0007669"/>
    <property type="project" value="UniProtKB-UniRule"/>
</dbReference>
<dbReference type="PANTHER" id="PTHR30589">
    <property type="entry name" value="PROLIPOPROTEIN DIACYLGLYCERYL TRANSFERASE"/>
    <property type="match status" value="1"/>
</dbReference>
<keyword evidence="4 7" id="KW-0812">Transmembrane</keyword>
<feature type="transmembrane region" description="Helical" evidence="7">
    <location>
        <begin position="134"/>
        <end position="154"/>
    </location>
</feature>
<dbReference type="OrthoDB" id="871140at2"/>
<dbReference type="Pfam" id="PF01790">
    <property type="entry name" value="LGT"/>
    <property type="match status" value="1"/>
</dbReference>
<comment type="similarity">
    <text evidence="1 7">Belongs to the Lgt family.</text>
</comment>
<dbReference type="NCBIfam" id="TIGR00544">
    <property type="entry name" value="lgt"/>
    <property type="match status" value="1"/>
</dbReference>
<sequence>MNSILSAIHWNVDPEMFNFGAFALRYYALCWLLAFFVSYVIMLRIFKKEGRTQEQLDQLSIYIFLGTLIGARLGHCLFYDFDYYKDHILEIFLPFKWDKNGFQVTGFAGLASHGGAIGILVALYLFCRKTKTDFLWLADRLVVVVPIAGALIRIGNFFNSEMVGTPTDLPWAIIFERHDNIPRHPGQLYEAIAYIIIFIIIGSLFKSNPNRQKGKLFGIFMVLLFGARMVLEHFKIDQEAFEQSMLLNMGQLLSIPFILVGFYFIFRKPKA</sequence>
<feature type="binding site" evidence="7">
    <location>
        <position position="153"/>
    </location>
    <ligand>
        <name>a 1,2-diacyl-sn-glycero-3-phospho-(1'-sn-glycerol)</name>
        <dbReference type="ChEBI" id="CHEBI:64716"/>
    </ligand>
</feature>
<feature type="transmembrane region" description="Helical" evidence="7">
    <location>
        <begin position="246"/>
        <end position="266"/>
    </location>
</feature>
<keyword evidence="8" id="KW-0449">Lipoprotein</keyword>
<evidence type="ECO:0000256" key="5">
    <source>
        <dbReference type="ARBA" id="ARBA00022989"/>
    </source>
</evidence>
<comment type="caution">
    <text evidence="8">The sequence shown here is derived from an EMBL/GenBank/DDBJ whole genome shotgun (WGS) entry which is preliminary data.</text>
</comment>
<dbReference type="HAMAP" id="MF_01147">
    <property type="entry name" value="Lgt"/>
    <property type="match status" value="1"/>
</dbReference>
<protein>
    <recommendedName>
        <fullName evidence="7">Phosphatidylglycerol--prolipoprotein diacylglyceryl transferase</fullName>
        <ecNumber evidence="7">2.5.1.145</ecNumber>
    </recommendedName>
</protein>
<feature type="transmembrane region" description="Helical" evidence="7">
    <location>
        <begin position="26"/>
        <end position="47"/>
    </location>
</feature>
<dbReference type="GO" id="GO:0005886">
    <property type="term" value="C:plasma membrane"/>
    <property type="evidence" value="ECO:0007669"/>
    <property type="project" value="UniProtKB-SubCell"/>
</dbReference>
<proteinExistence type="inferred from homology"/>
<dbReference type="PANTHER" id="PTHR30589:SF0">
    <property type="entry name" value="PHOSPHATIDYLGLYCEROL--PROLIPOPROTEIN DIACYLGLYCERYL TRANSFERASE"/>
    <property type="match status" value="1"/>
</dbReference>
<evidence type="ECO:0000256" key="7">
    <source>
        <dbReference type="HAMAP-Rule" id="MF_01147"/>
    </source>
</evidence>
<feature type="transmembrane region" description="Helical" evidence="7">
    <location>
        <begin position="217"/>
        <end position="234"/>
    </location>
</feature>
<evidence type="ECO:0000256" key="2">
    <source>
        <dbReference type="ARBA" id="ARBA00022475"/>
    </source>
</evidence>
<gene>
    <name evidence="7 8" type="primary">lgt</name>
    <name evidence="8" type="ORF">DCO56_01535</name>
</gene>
<organism evidence="8 9">
    <name type="scientific">Sphingobacterium athyrii</name>
    <dbReference type="NCBI Taxonomy" id="2152717"/>
    <lineage>
        <taxon>Bacteria</taxon>
        <taxon>Pseudomonadati</taxon>
        <taxon>Bacteroidota</taxon>
        <taxon>Sphingobacteriia</taxon>
        <taxon>Sphingobacteriales</taxon>
        <taxon>Sphingobacteriaceae</taxon>
        <taxon>Sphingobacterium</taxon>
    </lineage>
</organism>
<evidence type="ECO:0000256" key="3">
    <source>
        <dbReference type="ARBA" id="ARBA00022679"/>
    </source>
</evidence>
<name>A0A363NY10_9SPHI</name>
<dbReference type="UniPathway" id="UPA00664"/>
<dbReference type="GO" id="GO:0008961">
    <property type="term" value="F:phosphatidylglycerol-prolipoprotein diacylglyceryl transferase activity"/>
    <property type="evidence" value="ECO:0007669"/>
    <property type="project" value="UniProtKB-UniRule"/>
</dbReference>
<dbReference type="EMBL" id="QCXX01000001">
    <property type="protein sequence ID" value="PUV25694.1"/>
    <property type="molecule type" value="Genomic_DNA"/>
</dbReference>
<dbReference type="InterPro" id="IPR001640">
    <property type="entry name" value="Lgt"/>
</dbReference>
<feature type="transmembrane region" description="Helical" evidence="7">
    <location>
        <begin position="101"/>
        <end position="127"/>
    </location>
</feature>
<evidence type="ECO:0000256" key="4">
    <source>
        <dbReference type="ARBA" id="ARBA00022692"/>
    </source>
</evidence>
<comment type="pathway">
    <text evidence="7">Protein modification; lipoprotein biosynthesis (diacylglyceryl transfer).</text>
</comment>
<keyword evidence="2 7" id="KW-1003">Cell membrane</keyword>
<keyword evidence="6 7" id="KW-0472">Membrane</keyword>
<keyword evidence="5 7" id="KW-1133">Transmembrane helix</keyword>
<dbReference type="EC" id="2.5.1.145" evidence="7"/>
<evidence type="ECO:0000313" key="9">
    <source>
        <dbReference type="Proteomes" id="UP000250831"/>
    </source>
</evidence>
<dbReference type="RefSeq" id="WP_108632008.1">
    <property type="nucleotide sequence ID" value="NZ_QCXX01000001.1"/>
</dbReference>
<dbReference type="AlphaFoldDB" id="A0A363NY10"/>
<evidence type="ECO:0000313" key="8">
    <source>
        <dbReference type="EMBL" id="PUV25694.1"/>
    </source>
</evidence>